<keyword evidence="1" id="KW-0808">Transferase</keyword>
<proteinExistence type="predicted"/>
<protein>
    <recommendedName>
        <fullName evidence="2">MobA-like NTP transferase domain-containing protein</fullName>
    </recommendedName>
</protein>
<gene>
    <name evidence="3" type="ORF">B9Q08_05960</name>
</gene>
<dbReference type="EMBL" id="NEXJ01000104">
    <property type="protein sequence ID" value="PSN89906.1"/>
    <property type="molecule type" value="Genomic_DNA"/>
</dbReference>
<evidence type="ECO:0000259" key="2">
    <source>
        <dbReference type="Pfam" id="PF12804"/>
    </source>
</evidence>
<dbReference type="SUPFAM" id="SSF53448">
    <property type="entry name" value="Nucleotide-diphospho-sugar transferases"/>
    <property type="match status" value="1"/>
</dbReference>
<dbReference type="InterPro" id="IPR025877">
    <property type="entry name" value="MobA-like_NTP_Trfase"/>
</dbReference>
<evidence type="ECO:0000256" key="1">
    <source>
        <dbReference type="ARBA" id="ARBA00022679"/>
    </source>
</evidence>
<feature type="domain" description="MobA-like NTP transferase" evidence="2">
    <location>
        <begin position="61"/>
        <end position="177"/>
    </location>
</feature>
<evidence type="ECO:0000313" key="4">
    <source>
        <dbReference type="Proteomes" id="UP000240490"/>
    </source>
</evidence>
<accession>A0A2R6AU41</accession>
<comment type="caution">
    <text evidence="3">The sequence shown here is derived from an EMBL/GenBank/DDBJ whole genome shotgun (WGS) entry which is preliminary data.</text>
</comment>
<dbReference type="PANTHER" id="PTHR19136:SF86">
    <property type="entry name" value="ADENOSYLCOBINAMIDE-PHOSPHATE GUANYLYLTRANSFERASE"/>
    <property type="match status" value="1"/>
</dbReference>
<dbReference type="Proteomes" id="UP000240490">
    <property type="component" value="Unassembled WGS sequence"/>
</dbReference>
<dbReference type="Gene3D" id="3.90.550.10">
    <property type="entry name" value="Spore Coat Polysaccharide Biosynthesis Protein SpsA, Chain A"/>
    <property type="match status" value="1"/>
</dbReference>
<dbReference type="GO" id="GO:0016779">
    <property type="term" value="F:nucleotidyltransferase activity"/>
    <property type="evidence" value="ECO:0007669"/>
    <property type="project" value="TreeGrafter"/>
</dbReference>
<name>A0A2R6AU41_9ARCH</name>
<dbReference type="InterPro" id="IPR029044">
    <property type="entry name" value="Nucleotide-diphossugar_trans"/>
</dbReference>
<organism evidence="3 4">
    <name type="scientific">Candidatus Marsarchaeota G2 archaeon ECH_B_SAG-M15</name>
    <dbReference type="NCBI Taxonomy" id="1978162"/>
    <lineage>
        <taxon>Archaea</taxon>
        <taxon>Candidatus Marsarchaeota</taxon>
        <taxon>Candidatus Marsarchaeota group 2</taxon>
    </lineage>
</organism>
<dbReference type="Pfam" id="PF12804">
    <property type="entry name" value="NTP_transf_3"/>
    <property type="match status" value="1"/>
</dbReference>
<reference evidence="3 4" key="1">
    <citation type="submission" date="2017-04" db="EMBL/GenBank/DDBJ databases">
        <title>Novel microbial lineages endemic to geothermal iron-oxide mats fill important gaps in the evolutionary history of Archaea.</title>
        <authorList>
            <person name="Jay Z.J."/>
            <person name="Beam J.P."/>
            <person name="Dlakic M."/>
            <person name="Rusch D.B."/>
            <person name="Kozubal M.A."/>
            <person name="Inskeep W.P."/>
        </authorList>
    </citation>
    <scope>NUCLEOTIDE SEQUENCE [LARGE SCALE GENOMIC DNA]</scope>
    <source>
        <strain evidence="3">ECH_B_SAG-M15</strain>
    </source>
</reference>
<evidence type="ECO:0000313" key="3">
    <source>
        <dbReference type="EMBL" id="PSN89906.1"/>
    </source>
</evidence>
<dbReference type="AlphaFoldDB" id="A0A2R6AU41"/>
<dbReference type="PANTHER" id="PTHR19136">
    <property type="entry name" value="MOLYBDENUM COFACTOR GUANYLYLTRANSFERASE"/>
    <property type="match status" value="1"/>
</dbReference>
<sequence length="267" mass="28708">MSPQPPRTTSFYKGHGASASAGVVYPCSMGTITLAQREPQFFPAPTYLVGGIFLAPHKAVALIMAGGRGERLGGKLEKPMVKLVGKPMVEWVAQSVIRSGRVSRVIVCASPNTLLTARHAKLLGLEVFTASGRGYVEDLIEAIKALQLGVTLVLPSDTPLVRPSTLHTLVSEYFRRGTASLTLCAPKIDVLALGAEPGYCVTAGGRELCPVGISVLDGRRLQAQESGVDEDYLVWRDPAELLNVNTPSELRLAERLLGERRHAKEEL</sequence>